<dbReference type="InterPro" id="IPR023198">
    <property type="entry name" value="PGP-like_dom2"/>
</dbReference>
<evidence type="ECO:0000313" key="6">
    <source>
        <dbReference type="Proteomes" id="UP000188912"/>
    </source>
</evidence>
<dbReference type="GO" id="GO:0016787">
    <property type="term" value="F:hydrolase activity"/>
    <property type="evidence" value="ECO:0007669"/>
    <property type="project" value="UniProtKB-KW"/>
</dbReference>
<proteinExistence type="inferred from homology"/>
<comment type="similarity">
    <text evidence="2">Belongs to the HAD-like hydrolase superfamily. CbbY/CbbZ/Gph/YieH family.</text>
</comment>
<dbReference type="Gene3D" id="3.40.50.1000">
    <property type="entry name" value="HAD superfamily/HAD-like"/>
    <property type="match status" value="1"/>
</dbReference>
<dbReference type="SFLD" id="SFLDG01135">
    <property type="entry name" value="C1.5.6:_HAD__Beta-PGM__Phospha"/>
    <property type="match status" value="1"/>
</dbReference>
<dbReference type="PANTHER" id="PTHR46193:SF10">
    <property type="entry name" value="6-PHOSPHOGLUCONATE PHOSPHATASE"/>
    <property type="match status" value="1"/>
</dbReference>
<dbReference type="STRING" id="1902579.BHV28_14010"/>
<dbReference type="NCBIfam" id="TIGR01509">
    <property type="entry name" value="HAD-SF-IA-v3"/>
    <property type="match status" value="1"/>
</dbReference>
<dbReference type="InterPro" id="IPR051600">
    <property type="entry name" value="Beta-PGM-like"/>
</dbReference>
<evidence type="ECO:0000256" key="3">
    <source>
        <dbReference type="ARBA" id="ARBA00022723"/>
    </source>
</evidence>
<dbReference type="Proteomes" id="UP000188912">
    <property type="component" value="Chromosome"/>
</dbReference>
<dbReference type="InterPro" id="IPR006439">
    <property type="entry name" value="HAD-SF_hydro_IA"/>
</dbReference>
<dbReference type="Pfam" id="PF00702">
    <property type="entry name" value="Hydrolase"/>
    <property type="match status" value="1"/>
</dbReference>
<evidence type="ECO:0000256" key="1">
    <source>
        <dbReference type="ARBA" id="ARBA00001946"/>
    </source>
</evidence>
<dbReference type="SUPFAM" id="SSF56784">
    <property type="entry name" value="HAD-like"/>
    <property type="match status" value="1"/>
</dbReference>
<dbReference type="AlphaFoldDB" id="A0A1U9JW27"/>
<sequence length="227" mass="24287">MTKPQLVIFDCDGVLVDSEYLAAQINAELLTEAGHPIEAEELSARYAGFIFADALKAIEKEADIPLSASILDRSAALFLERLKTDLAATEGIRKAVESLTLPYCLCSNSENDTIKAMLTTVGLYDLFKGRIFSAPEVGSKRGKPAPDVFLYAAEHNHVDPARVIVVEDSVTGITAAKAAGMRVIGYTGGRHSYSGHADALTDTGAETVIARHADLTATIAAMSEWQD</sequence>
<protein>
    <submittedName>
        <fullName evidence="5">HAD hydrolase, family IA</fullName>
    </submittedName>
</protein>
<dbReference type="InterPro" id="IPR023214">
    <property type="entry name" value="HAD_sf"/>
</dbReference>
<dbReference type="SFLD" id="SFLDS00003">
    <property type="entry name" value="Haloacid_Dehalogenase"/>
    <property type="match status" value="1"/>
</dbReference>
<evidence type="ECO:0000256" key="2">
    <source>
        <dbReference type="ARBA" id="ARBA00006171"/>
    </source>
</evidence>
<dbReference type="PANTHER" id="PTHR46193">
    <property type="entry name" value="6-PHOSPHOGLUCONATE PHOSPHATASE"/>
    <property type="match status" value="1"/>
</dbReference>
<dbReference type="Gene3D" id="1.10.150.240">
    <property type="entry name" value="Putative phosphatase, domain 2"/>
    <property type="match status" value="1"/>
</dbReference>
<keyword evidence="5" id="KW-0378">Hydrolase</keyword>
<accession>A0A1U9JW27</accession>
<dbReference type="GO" id="GO:0046872">
    <property type="term" value="F:metal ion binding"/>
    <property type="evidence" value="ECO:0007669"/>
    <property type="project" value="UniProtKB-KW"/>
</dbReference>
<comment type="cofactor">
    <cofactor evidence="1">
        <name>Mg(2+)</name>
        <dbReference type="ChEBI" id="CHEBI:18420"/>
    </cofactor>
</comment>
<keyword evidence="3" id="KW-0479">Metal-binding</keyword>
<dbReference type="SFLD" id="SFLDG01129">
    <property type="entry name" value="C1.5:_HAD__Beta-PGM__Phosphata"/>
    <property type="match status" value="1"/>
</dbReference>
<evidence type="ECO:0000313" key="5">
    <source>
        <dbReference type="EMBL" id="AQS42084.1"/>
    </source>
</evidence>
<dbReference type="InterPro" id="IPR036412">
    <property type="entry name" value="HAD-like_sf"/>
</dbReference>
<dbReference type="CDD" id="cd07526">
    <property type="entry name" value="HAD_BPGM_like"/>
    <property type="match status" value="1"/>
</dbReference>
<reference evidence="5 6" key="1">
    <citation type="journal article" date="2010" name="Science">
        <title>Genomic comparison of the ants Camponotus floridanus and Harpegnathos saltator.</title>
        <authorList>
            <person name="Bonasio R."/>
            <person name="Zhang G."/>
            <person name="Ye C."/>
            <person name="Mutti N.S."/>
            <person name="Fang X."/>
            <person name="Qin N."/>
            <person name="Donahue G."/>
            <person name="Yang P."/>
            <person name="Li Q."/>
            <person name="Li C."/>
            <person name="Zhang P."/>
            <person name="Huang Z."/>
            <person name="Berger S.L."/>
            <person name="Reinberg D."/>
            <person name="Wang J."/>
            <person name="Liebig J."/>
        </authorList>
    </citation>
    <scope>NUCLEOTIDE SEQUENCE [LARGE SCALE GENOMIC DNA]</scope>
    <source>
        <strain evidence="5 6">Hsal</strain>
    </source>
</reference>
<dbReference type="EMBL" id="CP017315">
    <property type="protein sequence ID" value="AQS42084.1"/>
    <property type="molecule type" value="Genomic_DNA"/>
</dbReference>
<name>A0A1U9JW27_9HYPH</name>
<organism evidence="5 6">
    <name type="scientific">Candidatus Tokpelaia hoelldobleri</name>
    <dbReference type="NCBI Taxonomy" id="1902579"/>
    <lineage>
        <taxon>Bacteria</taxon>
        <taxon>Pseudomonadati</taxon>
        <taxon>Pseudomonadota</taxon>
        <taxon>Alphaproteobacteria</taxon>
        <taxon>Hyphomicrobiales</taxon>
        <taxon>Candidatus Tokpelaia</taxon>
    </lineage>
</organism>
<keyword evidence="6" id="KW-1185">Reference proteome</keyword>
<reference evidence="5 6" key="2">
    <citation type="journal article" date="2016" name="Sci. Rep.">
        <title>The genome of Rhizobiales bacteria in predatory ants reveals urease gene functions but no genes for nitrogen fixation.</title>
        <authorList>
            <person name="Neuvonen M.M."/>
            <person name="Tamarit D."/>
            <person name="Naslund K."/>
            <person name="Liebig J."/>
            <person name="Feldhaar H."/>
            <person name="Moran N.A."/>
            <person name="Guy L."/>
            <person name="Andersson S.G."/>
        </authorList>
    </citation>
    <scope>NUCLEOTIDE SEQUENCE [LARGE SCALE GENOMIC DNA]</scope>
    <source>
        <strain evidence="5 6">Hsal</strain>
    </source>
</reference>
<evidence type="ECO:0000256" key="4">
    <source>
        <dbReference type="ARBA" id="ARBA00022842"/>
    </source>
</evidence>
<dbReference type="KEGG" id="thd:BHV28_14010"/>
<keyword evidence="4" id="KW-0460">Magnesium</keyword>
<gene>
    <name evidence="5" type="ORF">BHV28_14010</name>
</gene>